<dbReference type="PANTHER" id="PTHR46268">
    <property type="entry name" value="STRESS RESPONSE PROTEIN NHAX"/>
    <property type="match status" value="1"/>
</dbReference>
<keyword evidence="5" id="KW-1185">Reference proteome</keyword>
<evidence type="ECO:0000256" key="1">
    <source>
        <dbReference type="ARBA" id="ARBA00008791"/>
    </source>
</evidence>
<feature type="domain" description="UspA" evidence="3">
    <location>
        <begin position="144"/>
        <end position="283"/>
    </location>
</feature>
<evidence type="ECO:0000259" key="3">
    <source>
        <dbReference type="Pfam" id="PF00582"/>
    </source>
</evidence>
<dbReference type="SUPFAM" id="SSF52402">
    <property type="entry name" value="Adenine nucleotide alpha hydrolases-like"/>
    <property type="match status" value="2"/>
</dbReference>
<evidence type="ECO:0000256" key="2">
    <source>
        <dbReference type="SAM" id="Coils"/>
    </source>
</evidence>
<comment type="similarity">
    <text evidence="1">Belongs to the universal stress protein A family.</text>
</comment>
<dbReference type="Proteomes" id="UP000516028">
    <property type="component" value="Chromosome"/>
</dbReference>
<evidence type="ECO:0000313" key="4">
    <source>
        <dbReference type="EMBL" id="QNP47813.1"/>
    </source>
</evidence>
<dbReference type="Gene3D" id="3.40.50.12370">
    <property type="match status" value="1"/>
</dbReference>
<protein>
    <submittedName>
        <fullName evidence="4">Universal stress protein</fullName>
    </submittedName>
</protein>
<accession>A0A7H0GHP7</accession>
<reference evidence="4 5" key="1">
    <citation type="submission" date="2020-08" db="EMBL/GenBank/DDBJ databases">
        <title>Genome sequence of Diaphorobacter aerolatus KACC 16536T.</title>
        <authorList>
            <person name="Hyun D.-W."/>
            <person name="Bae J.-W."/>
        </authorList>
    </citation>
    <scope>NUCLEOTIDE SEQUENCE [LARGE SCALE GENOMIC DNA]</scope>
    <source>
        <strain evidence="4 5">KACC 16536</strain>
    </source>
</reference>
<sequence>MHIQNIAALTDFSTQAEQALDRAALLAAQHEAILWLVYATDEQDPRFANPQARLEQRARQLARRHSIDVVARDFDGYKGVAERAMAAAAGADLLVLDRRVERLWNKPWRGAALAHCLRYSPCPVLVVQQACASDEDDATVGESYARMLVAVTGSPRSREVLHFAAGLQQDTAVDLFQSRDPGISAPQEESEFEVLEQLRDELKRETAEARRLRIKDADDARRNRVDSQNGTRDVTRQIMVQQQRSGADLIVIGAPRKHWADRWALSARGARLASLVTCDVLVCGQLPQERDRPLPIGLGSRKGWLQFRF</sequence>
<dbReference type="RefSeq" id="WP_187723493.1">
    <property type="nucleotide sequence ID" value="NZ_CP060783.1"/>
</dbReference>
<proteinExistence type="inferred from homology"/>
<dbReference type="InterPro" id="IPR006016">
    <property type="entry name" value="UspA"/>
</dbReference>
<dbReference type="AlphaFoldDB" id="A0A7H0GHP7"/>
<dbReference type="PANTHER" id="PTHR46268:SF6">
    <property type="entry name" value="UNIVERSAL STRESS PROTEIN UP12"/>
    <property type="match status" value="1"/>
</dbReference>
<dbReference type="KEGG" id="daer:H9K75_16875"/>
<dbReference type="Pfam" id="PF00582">
    <property type="entry name" value="Usp"/>
    <property type="match status" value="2"/>
</dbReference>
<gene>
    <name evidence="4" type="ORF">H9K75_16875</name>
</gene>
<keyword evidence="2" id="KW-0175">Coiled coil</keyword>
<feature type="domain" description="UspA" evidence="3">
    <location>
        <begin position="4"/>
        <end position="127"/>
    </location>
</feature>
<evidence type="ECO:0000313" key="5">
    <source>
        <dbReference type="Proteomes" id="UP000516028"/>
    </source>
</evidence>
<dbReference type="EMBL" id="CP060783">
    <property type="protein sequence ID" value="QNP47813.1"/>
    <property type="molecule type" value="Genomic_DNA"/>
</dbReference>
<name>A0A7H0GHP7_9BURK</name>
<organism evidence="4 5">
    <name type="scientific">Diaphorobacter aerolatus</name>
    <dbReference type="NCBI Taxonomy" id="1288495"/>
    <lineage>
        <taxon>Bacteria</taxon>
        <taxon>Pseudomonadati</taxon>
        <taxon>Pseudomonadota</taxon>
        <taxon>Betaproteobacteria</taxon>
        <taxon>Burkholderiales</taxon>
        <taxon>Comamonadaceae</taxon>
        <taxon>Diaphorobacter</taxon>
    </lineage>
</organism>
<dbReference type="CDD" id="cd00293">
    <property type="entry name" value="USP-like"/>
    <property type="match status" value="1"/>
</dbReference>
<feature type="coiled-coil region" evidence="2">
    <location>
        <begin position="185"/>
        <end position="215"/>
    </location>
</feature>